<evidence type="ECO:0000313" key="1">
    <source>
        <dbReference type="EMBL" id="PNS20404.1"/>
    </source>
</evidence>
<protein>
    <submittedName>
        <fullName evidence="1">Uncharacterized protein</fullName>
    </submittedName>
</protein>
<keyword evidence="2" id="KW-1185">Reference proteome</keyword>
<proteinExistence type="predicted"/>
<dbReference type="InParanoid" id="A0A2K1QZC7"/>
<accession>A0A2K1QZC7</accession>
<sequence length="229" mass="26682">MRNPICSDNHDADLKYDEYQQGNLEHNNSSPDYAESYHFIHWPVNHSRCVILLSHDDQDYHNAGGSSHYYHLAVYQIARDVTCDHNDGAYHDASASGHYLVIHHVTQDDKSAHDSCNRNVSSDHRHSRPRVINCAHHNDHLEYNDHDHPLDYHVHNHLLGFGVDHDKRFRCQPLDFDHLIFDYLVFDHLVFGYLDFDHFVFDHLLDDDEQHPEYDSSILLVGPSDIAVS</sequence>
<name>A0A2K1QZC7_9PEZI</name>
<dbReference type="Proteomes" id="UP000243797">
    <property type="component" value="Unassembled WGS sequence"/>
</dbReference>
<reference evidence="1 2" key="1">
    <citation type="submission" date="2017-06" db="EMBL/GenBank/DDBJ databases">
        <title>Draft genome sequence of a variant of Elsinoe murrayae.</title>
        <authorList>
            <person name="Cheng Q."/>
        </authorList>
    </citation>
    <scope>NUCLEOTIDE SEQUENCE [LARGE SCALE GENOMIC DNA]</scope>
    <source>
        <strain evidence="1 2">CQ-2017a</strain>
    </source>
</reference>
<organism evidence="1 2">
    <name type="scientific">Sphaceloma murrayae</name>
    <dbReference type="NCBI Taxonomy" id="2082308"/>
    <lineage>
        <taxon>Eukaryota</taxon>
        <taxon>Fungi</taxon>
        <taxon>Dikarya</taxon>
        <taxon>Ascomycota</taxon>
        <taxon>Pezizomycotina</taxon>
        <taxon>Dothideomycetes</taxon>
        <taxon>Dothideomycetidae</taxon>
        <taxon>Myriangiales</taxon>
        <taxon>Elsinoaceae</taxon>
        <taxon>Sphaceloma</taxon>
    </lineage>
</organism>
<comment type="caution">
    <text evidence="1">The sequence shown here is derived from an EMBL/GenBank/DDBJ whole genome shotgun (WGS) entry which is preliminary data.</text>
</comment>
<evidence type="ECO:0000313" key="2">
    <source>
        <dbReference type="Proteomes" id="UP000243797"/>
    </source>
</evidence>
<dbReference type="EMBL" id="NKHZ01000025">
    <property type="protein sequence ID" value="PNS20404.1"/>
    <property type="molecule type" value="Genomic_DNA"/>
</dbReference>
<gene>
    <name evidence="1" type="ORF">CAC42_5854</name>
</gene>
<dbReference type="AlphaFoldDB" id="A0A2K1QZC7"/>